<proteinExistence type="predicted"/>
<dbReference type="EMBL" id="BMHK01000016">
    <property type="protein sequence ID" value="GGC05601.1"/>
    <property type="molecule type" value="Genomic_DNA"/>
</dbReference>
<reference evidence="9" key="2">
    <citation type="submission" date="2020-09" db="EMBL/GenBank/DDBJ databases">
        <authorList>
            <person name="Sun Q."/>
            <person name="Zhou Y."/>
        </authorList>
    </citation>
    <scope>NUCLEOTIDE SEQUENCE</scope>
    <source>
        <strain evidence="9">CGMCC 1.15095</strain>
    </source>
</reference>
<evidence type="ECO:0000259" key="8">
    <source>
        <dbReference type="Pfam" id="PF12704"/>
    </source>
</evidence>
<keyword evidence="3 6" id="KW-0812">Transmembrane</keyword>
<evidence type="ECO:0000256" key="4">
    <source>
        <dbReference type="ARBA" id="ARBA00022989"/>
    </source>
</evidence>
<feature type="transmembrane region" description="Helical" evidence="6">
    <location>
        <begin position="724"/>
        <end position="747"/>
    </location>
</feature>
<gene>
    <name evidence="9" type="ORF">GCM10011494_25230</name>
</gene>
<feature type="transmembrane region" description="Helical" evidence="6">
    <location>
        <begin position="768"/>
        <end position="799"/>
    </location>
</feature>
<dbReference type="Proteomes" id="UP000608154">
    <property type="component" value="Unassembled WGS sequence"/>
</dbReference>
<evidence type="ECO:0000256" key="5">
    <source>
        <dbReference type="ARBA" id="ARBA00023136"/>
    </source>
</evidence>
<reference evidence="9" key="1">
    <citation type="journal article" date="2014" name="Int. J. Syst. Evol. Microbiol.">
        <title>Complete genome sequence of Corynebacterium casei LMG S-19264T (=DSM 44701T), isolated from a smear-ripened cheese.</title>
        <authorList>
            <consortium name="US DOE Joint Genome Institute (JGI-PGF)"/>
            <person name="Walter F."/>
            <person name="Albersmeier A."/>
            <person name="Kalinowski J."/>
            <person name="Ruckert C."/>
        </authorList>
    </citation>
    <scope>NUCLEOTIDE SEQUENCE</scope>
    <source>
        <strain evidence="9">CGMCC 1.15095</strain>
    </source>
</reference>
<evidence type="ECO:0000256" key="2">
    <source>
        <dbReference type="ARBA" id="ARBA00022475"/>
    </source>
</evidence>
<feature type="domain" description="ABC3 transporter permease C-terminal" evidence="7">
    <location>
        <begin position="268"/>
        <end position="385"/>
    </location>
</feature>
<comment type="caution">
    <text evidence="9">The sequence shown here is derived from an EMBL/GenBank/DDBJ whole genome shotgun (WGS) entry which is preliminary data.</text>
</comment>
<feature type="transmembrane region" description="Helical" evidence="6">
    <location>
        <begin position="811"/>
        <end position="837"/>
    </location>
</feature>
<feature type="transmembrane region" description="Helical" evidence="6">
    <location>
        <begin position="477"/>
        <end position="500"/>
    </location>
</feature>
<feature type="domain" description="ABC3 transporter permease C-terminal" evidence="7">
    <location>
        <begin position="728"/>
        <end position="840"/>
    </location>
</feature>
<feature type="transmembrane region" description="Helical" evidence="6">
    <location>
        <begin position="35"/>
        <end position="57"/>
    </location>
</feature>
<keyword evidence="4 6" id="KW-1133">Transmembrane helix</keyword>
<evidence type="ECO:0000313" key="9">
    <source>
        <dbReference type="EMBL" id="GGC05601.1"/>
    </source>
</evidence>
<evidence type="ECO:0000313" key="10">
    <source>
        <dbReference type="Proteomes" id="UP000608154"/>
    </source>
</evidence>
<keyword evidence="2" id="KW-1003">Cell membrane</keyword>
<dbReference type="PANTHER" id="PTHR30287:SF1">
    <property type="entry name" value="INNER MEMBRANE PROTEIN"/>
    <property type="match status" value="1"/>
</dbReference>
<feature type="transmembrane region" description="Helical" evidence="6">
    <location>
        <begin position="404"/>
        <end position="425"/>
    </location>
</feature>
<organism evidence="9 10">
    <name type="scientific">Novosphingobium endophyticum</name>
    <dbReference type="NCBI Taxonomy" id="1955250"/>
    <lineage>
        <taxon>Bacteria</taxon>
        <taxon>Pseudomonadati</taxon>
        <taxon>Pseudomonadota</taxon>
        <taxon>Alphaproteobacteria</taxon>
        <taxon>Sphingomonadales</taxon>
        <taxon>Sphingomonadaceae</taxon>
        <taxon>Novosphingobium</taxon>
    </lineage>
</organism>
<feature type="transmembrane region" description="Helical" evidence="6">
    <location>
        <begin position="364"/>
        <end position="383"/>
    </location>
</feature>
<keyword evidence="9" id="KW-0808">Transferase</keyword>
<dbReference type="Pfam" id="PF02687">
    <property type="entry name" value="FtsX"/>
    <property type="match status" value="2"/>
</dbReference>
<evidence type="ECO:0000256" key="1">
    <source>
        <dbReference type="ARBA" id="ARBA00004651"/>
    </source>
</evidence>
<feature type="transmembrane region" description="Helical" evidence="6">
    <location>
        <begin position="265"/>
        <end position="289"/>
    </location>
</feature>
<dbReference type="GO" id="GO:0016740">
    <property type="term" value="F:transferase activity"/>
    <property type="evidence" value="ECO:0007669"/>
    <property type="project" value="UniProtKB-KW"/>
</dbReference>
<dbReference type="GO" id="GO:0005886">
    <property type="term" value="C:plasma membrane"/>
    <property type="evidence" value="ECO:0007669"/>
    <property type="project" value="UniProtKB-SubCell"/>
</dbReference>
<dbReference type="InterPro" id="IPR003838">
    <property type="entry name" value="ABC3_permease_C"/>
</dbReference>
<keyword evidence="5 6" id="KW-0472">Membrane</keyword>
<dbReference type="PANTHER" id="PTHR30287">
    <property type="entry name" value="MEMBRANE COMPONENT OF PREDICTED ABC SUPERFAMILY METABOLITE UPTAKE TRANSPORTER"/>
    <property type="match status" value="1"/>
</dbReference>
<keyword evidence="10" id="KW-1185">Reference proteome</keyword>
<dbReference type="InterPro" id="IPR038766">
    <property type="entry name" value="Membrane_comp_ABC_pdt"/>
</dbReference>
<comment type="subcellular location">
    <subcellularLocation>
        <location evidence="1">Cell membrane</location>
        <topology evidence="1">Multi-pass membrane protein</topology>
    </subcellularLocation>
</comment>
<sequence>MTAVDKRPSPRTLAWRTAWTIARRDLSARFKGLRLLLVCLFLGVGAIAAIGTLTGSIERELAVRGKQILGGDIELRVWQRGLTPAEREALEPLGEVSEGLRMQAIAQKGDLTAPVALKAVDKRWPLYGRLELKDGRNVGAPPEGTAWIAEGTAERLGLKVGDTFTIGGQAQKVGGIIAADPEQLSEGFALGDLAISTLDLPQRAEMTAPGAMYRSATRVKFSGARDPEAVEKDLEDRFPEAGFQIRTRDRAAPSTERFVRRMGEFLVLVGLAALVIAGIGIGGGVSSYLEARRTSIATLKVLGATSGDIARIYLLQIGAAALAGSLAGLAAGVLVTPLLAGALGTLLPVATGFTVSPAALATAAAYGLLVALVFAAPPLVRARSFPAMALMRARVVPLAADRKALLLPVGLGLGAIAALALVNAAQPLVTMGFLAGAALMLAVLALLGRGISALAARLPRPANPMLRAGLANLHRPGAQTGALVTALGFGLSAFVLIAGVQTSLEANIRKTVPARAPDFFVLDIPRDRAGAFRDAVEQTVPGAVLRMVPNMRGRILAYGPKDRMTRVSDLEEIPEGGWALRGERGLTYLANVPEGSTVTAGKWWSELYRGEPLVSLDEEFADAIGLEVGDYITIGLLGVERTARVAALRRIDWDTMGFNFVLVFSPNALADAPHNLAATIEVPPGTSTAGLLPRLVRAFPATSVIETGGILRDARALLNQMSTAILAAASVAVLAGLAVLFGAIAAARASRTYDNVILRVLGASRAQLLALQLAEYGFIALILALVALASGSAMAWAVIVKLFEFDWLPDWPRMIAVLGAGLALILTFALAGSLPLLRAKPAQALREL</sequence>
<name>A0A916TTA5_9SPHN</name>
<dbReference type="Pfam" id="PF12704">
    <property type="entry name" value="MacB_PCD"/>
    <property type="match status" value="1"/>
</dbReference>
<accession>A0A916TTA5</accession>
<protein>
    <submittedName>
        <fullName evidence="9">Glycosyl transferase family 1</fullName>
    </submittedName>
</protein>
<dbReference type="AlphaFoldDB" id="A0A916TTA5"/>
<evidence type="ECO:0000259" key="7">
    <source>
        <dbReference type="Pfam" id="PF02687"/>
    </source>
</evidence>
<feature type="domain" description="MacB-like periplasmic core" evidence="8">
    <location>
        <begin position="37"/>
        <end position="236"/>
    </location>
</feature>
<feature type="transmembrane region" description="Helical" evidence="6">
    <location>
        <begin position="431"/>
        <end position="456"/>
    </location>
</feature>
<dbReference type="InterPro" id="IPR025857">
    <property type="entry name" value="MacB_PCD"/>
</dbReference>
<evidence type="ECO:0000256" key="3">
    <source>
        <dbReference type="ARBA" id="ARBA00022692"/>
    </source>
</evidence>
<evidence type="ECO:0000256" key="6">
    <source>
        <dbReference type="SAM" id="Phobius"/>
    </source>
</evidence>